<name>A0A380MUF0_9GAMM</name>
<comment type="subcellular location">
    <subcellularLocation>
        <location evidence="1">Cytoplasm</location>
    </subcellularLocation>
</comment>
<evidence type="ECO:0000256" key="6">
    <source>
        <dbReference type="ARBA" id="ARBA00022723"/>
    </source>
</evidence>
<keyword evidence="4" id="KW-0963">Cytoplasm</keyword>
<evidence type="ECO:0000256" key="7">
    <source>
        <dbReference type="ARBA" id="ARBA00022741"/>
    </source>
</evidence>
<evidence type="ECO:0000313" key="12">
    <source>
        <dbReference type="Proteomes" id="UP000254601"/>
    </source>
</evidence>
<accession>A0A380MUF0</accession>
<evidence type="ECO:0000256" key="5">
    <source>
        <dbReference type="ARBA" id="ARBA00022694"/>
    </source>
</evidence>
<keyword evidence="9" id="KW-0460">Magnesium</keyword>
<sequence length="139" mass="16074">MIHEITTINQLKNTISQIFPSLTKGVIYLHGDLGSGKTTFVSLFLKQFGLQEQVSSPSYTLINEYTIDNIHILHADLYRLSSPDELIYLDVDEWEQRADTIFIEWPEKGLGYIPQPKFSITLTFNGKQRLLEWTNNVRL</sequence>
<comment type="similarity">
    <text evidence="2">Belongs to the TsaE family.</text>
</comment>
<protein>
    <recommendedName>
        <fullName evidence="3">tRNA threonylcarbamoyladenosine biosynthesis protein TsaE</fullName>
    </recommendedName>
    <alternativeName>
        <fullName evidence="10">t(6)A37 threonylcarbamoyladenosine biosynthesis protein TsaE</fullName>
    </alternativeName>
</protein>
<dbReference type="GO" id="GO:0005737">
    <property type="term" value="C:cytoplasm"/>
    <property type="evidence" value="ECO:0007669"/>
    <property type="project" value="UniProtKB-SubCell"/>
</dbReference>
<dbReference type="InterPro" id="IPR003442">
    <property type="entry name" value="T6A_TsaE"/>
</dbReference>
<evidence type="ECO:0000256" key="10">
    <source>
        <dbReference type="ARBA" id="ARBA00032441"/>
    </source>
</evidence>
<dbReference type="EMBL" id="UHIC01000001">
    <property type="protein sequence ID" value="SUO95543.1"/>
    <property type="molecule type" value="Genomic_DNA"/>
</dbReference>
<dbReference type="PANTHER" id="PTHR33540">
    <property type="entry name" value="TRNA THREONYLCARBAMOYLADENOSINE BIOSYNTHESIS PROTEIN TSAE"/>
    <property type="match status" value="1"/>
</dbReference>
<organism evidence="11 12">
    <name type="scientific">Suttonella ornithocola</name>
    <dbReference type="NCBI Taxonomy" id="279832"/>
    <lineage>
        <taxon>Bacteria</taxon>
        <taxon>Pseudomonadati</taxon>
        <taxon>Pseudomonadota</taxon>
        <taxon>Gammaproteobacteria</taxon>
        <taxon>Cardiobacteriales</taxon>
        <taxon>Cardiobacteriaceae</taxon>
        <taxon>Suttonella</taxon>
    </lineage>
</organism>
<dbReference type="AlphaFoldDB" id="A0A380MUF0"/>
<keyword evidence="6" id="KW-0479">Metal-binding</keyword>
<dbReference type="Pfam" id="PF02367">
    <property type="entry name" value="TsaE"/>
    <property type="match status" value="1"/>
</dbReference>
<dbReference type="PANTHER" id="PTHR33540:SF2">
    <property type="entry name" value="TRNA THREONYLCARBAMOYLADENOSINE BIOSYNTHESIS PROTEIN TSAE"/>
    <property type="match status" value="1"/>
</dbReference>
<evidence type="ECO:0000256" key="3">
    <source>
        <dbReference type="ARBA" id="ARBA00019010"/>
    </source>
</evidence>
<dbReference type="NCBIfam" id="TIGR00150">
    <property type="entry name" value="T6A_YjeE"/>
    <property type="match status" value="1"/>
</dbReference>
<dbReference type="RefSeq" id="WP_072575653.1">
    <property type="nucleotide sequence ID" value="NZ_LWHB01000018.1"/>
</dbReference>
<keyword evidence="8" id="KW-0067">ATP-binding</keyword>
<evidence type="ECO:0000256" key="1">
    <source>
        <dbReference type="ARBA" id="ARBA00004496"/>
    </source>
</evidence>
<keyword evidence="12" id="KW-1185">Reference proteome</keyword>
<proteinExistence type="inferred from homology"/>
<evidence type="ECO:0000256" key="8">
    <source>
        <dbReference type="ARBA" id="ARBA00022840"/>
    </source>
</evidence>
<gene>
    <name evidence="11" type="ORF">NCTC13337_01441</name>
</gene>
<dbReference type="InterPro" id="IPR027417">
    <property type="entry name" value="P-loop_NTPase"/>
</dbReference>
<keyword evidence="5" id="KW-0819">tRNA processing</keyword>
<dbReference type="GO" id="GO:0002949">
    <property type="term" value="P:tRNA threonylcarbamoyladenosine modification"/>
    <property type="evidence" value="ECO:0007669"/>
    <property type="project" value="InterPro"/>
</dbReference>
<reference evidence="11 12" key="1">
    <citation type="submission" date="2018-06" db="EMBL/GenBank/DDBJ databases">
        <authorList>
            <consortium name="Pathogen Informatics"/>
            <person name="Doyle S."/>
        </authorList>
    </citation>
    <scope>NUCLEOTIDE SEQUENCE [LARGE SCALE GENOMIC DNA]</scope>
    <source>
        <strain evidence="11 12">NCTC13337</strain>
    </source>
</reference>
<dbReference type="GO" id="GO:0046872">
    <property type="term" value="F:metal ion binding"/>
    <property type="evidence" value="ECO:0007669"/>
    <property type="project" value="UniProtKB-KW"/>
</dbReference>
<evidence type="ECO:0000256" key="2">
    <source>
        <dbReference type="ARBA" id="ARBA00007599"/>
    </source>
</evidence>
<evidence type="ECO:0000313" key="11">
    <source>
        <dbReference type="EMBL" id="SUO95543.1"/>
    </source>
</evidence>
<evidence type="ECO:0000256" key="9">
    <source>
        <dbReference type="ARBA" id="ARBA00022842"/>
    </source>
</evidence>
<dbReference type="OrthoDB" id="9800307at2"/>
<evidence type="ECO:0000256" key="4">
    <source>
        <dbReference type="ARBA" id="ARBA00022490"/>
    </source>
</evidence>
<dbReference type="Gene3D" id="3.40.50.300">
    <property type="entry name" value="P-loop containing nucleotide triphosphate hydrolases"/>
    <property type="match status" value="1"/>
</dbReference>
<dbReference type="SUPFAM" id="SSF52540">
    <property type="entry name" value="P-loop containing nucleoside triphosphate hydrolases"/>
    <property type="match status" value="1"/>
</dbReference>
<keyword evidence="7" id="KW-0547">Nucleotide-binding</keyword>
<dbReference type="GO" id="GO:0005524">
    <property type="term" value="F:ATP binding"/>
    <property type="evidence" value="ECO:0007669"/>
    <property type="project" value="UniProtKB-KW"/>
</dbReference>
<dbReference type="Proteomes" id="UP000254601">
    <property type="component" value="Unassembled WGS sequence"/>
</dbReference>